<evidence type="ECO:0000313" key="1">
    <source>
        <dbReference type="EMBL" id="MFK4448809.1"/>
    </source>
</evidence>
<sequence>MSNIVFGEGLAVLYETACYPTLFLYLPSPCQGGTGDSGVPQELPCDQASRETGPAYLRAALAYPAQGGRSHLRLLPMLVRSVSIQVVAYTLKYVVASTS</sequence>
<evidence type="ECO:0000313" key="2">
    <source>
        <dbReference type="Proteomes" id="UP001620514"/>
    </source>
</evidence>
<protein>
    <submittedName>
        <fullName evidence="1">Uncharacterized protein</fullName>
    </submittedName>
</protein>
<comment type="caution">
    <text evidence="1">The sequence shown here is derived from an EMBL/GenBank/DDBJ whole genome shotgun (WGS) entry which is preliminary data.</text>
</comment>
<reference evidence="1 2" key="2">
    <citation type="submission" date="2024-11" db="EMBL/GenBank/DDBJ databases">
        <title>Using genomics to understand microbial adaptation to soil warming.</title>
        <authorList>
            <person name="Deangelis K.M. PhD."/>
        </authorList>
    </citation>
    <scope>NUCLEOTIDE SEQUENCE [LARGE SCALE GENOMIC DNA]</scope>
    <source>
        <strain evidence="1 2">GAS97</strain>
    </source>
</reference>
<proteinExistence type="predicted"/>
<gene>
    <name evidence="1" type="ORF">ABH943_008853</name>
</gene>
<organism evidence="1 2">
    <name type="scientific">Caballeronia udeis</name>
    <dbReference type="NCBI Taxonomy" id="1232866"/>
    <lineage>
        <taxon>Bacteria</taxon>
        <taxon>Pseudomonadati</taxon>
        <taxon>Pseudomonadota</taxon>
        <taxon>Betaproteobacteria</taxon>
        <taxon>Burkholderiales</taxon>
        <taxon>Burkholderiaceae</taxon>
        <taxon>Caballeronia</taxon>
    </lineage>
</organism>
<dbReference type="Proteomes" id="UP001620514">
    <property type="component" value="Unassembled WGS sequence"/>
</dbReference>
<keyword evidence="2" id="KW-1185">Reference proteome</keyword>
<reference evidence="1 2" key="1">
    <citation type="submission" date="2024-10" db="EMBL/GenBank/DDBJ databases">
        <authorList>
            <person name="Deangelis K."/>
            <person name="Huntemann M."/>
            <person name="Clum A."/>
            <person name="Wang J."/>
            <person name="Palaniappan K."/>
            <person name="Ritter S."/>
            <person name="Chen I.-M."/>
            <person name="Stamatis D."/>
            <person name="Reddy T."/>
            <person name="O'Malley R."/>
            <person name="Daum C."/>
            <person name="Ng V."/>
            <person name="Ivanova N."/>
            <person name="Kyrpides N."/>
            <person name="Woyke T."/>
        </authorList>
    </citation>
    <scope>NUCLEOTIDE SEQUENCE [LARGE SCALE GENOMIC DNA]</scope>
    <source>
        <strain evidence="1 2">GAS97</strain>
    </source>
</reference>
<dbReference type="EMBL" id="JBIYDN010000062">
    <property type="protein sequence ID" value="MFK4448809.1"/>
    <property type="molecule type" value="Genomic_DNA"/>
</dbReference>
<name>A0ABW8MYJ5_9BURK</name>
<accession>A0ABW8MYJ5</accession>